<comment type="caution">
    <text evidence="1">The sequence shown here is derived from an EMBL/GenBank/DDBJ whole genome shotgun (WGS) entry which is preliminary data.</text>
</comment>
<evidence type="ECO:0000313" key="1">
    <source>
        <dbReference type="EMBL" id="CAG8592580.1"/>
    </source>
</evidence>
<feature type="non-terminal residue" evidence="1">
    <location>
        <position position="1"/>
    </location>
</feature>
<organism evidence="1 2">
    <name type="scientific">Dentiscutata heterogama</name>
    <dbReference type="NCBI Taxonomy" id="1316150"/>
    <lineage>
        <taxon>Eukaryota</taxon>
        <taxon>Fungi</taxon>
        <taxon>Fungi incertae sedis</taxon>
        <taxon>Mucoromycota</taxon>
        <taxon>Glomeromycotina</taxon>
        <taxon>Glomeromycetes</taxon>
        <taxon>Diversisporales</taxon>
        <taxon>Gigasporaceae</taxon>
        <taxon>Dentiscutata</taxon>
    </lineage>
</organism>
<accession>A0ACA9MIV5</accession>
<keyword evidence="2" id="KW-1185">Reference proteome</keyword>
<gene>
    <name evidence="1" type="ORF">DHETER_LOCUS6920</name>
</gene>
<dbReference type="Proteomes" id="UP000789702">
    <property type="component" value="Unassembled WGS sequence"/>
</dbReference>
<dbReference type="EMBL" id="CAJVPU010009232">
    <property type="protein sequence ID" value="CAG8592580.1"/>
    <property type="molecule type" value="Genomic_DNA"/>
</dbReference>
<proteinExistence type="predicted"/>
<name>A0ACA9MIV5_9GLOM</name>
<protein>
    <submittedName>
        <fullName evidence="1">12133_t:CDS:1</fullName>
    </submittedName>
</protein>
<reference evidence="1" key="1">
    <citation type="submission" date="2021-06" db="EMBL/GenBank/DDBJ databases">
        <authorList>
            <person name="Kallberg Y."/>
            <person name="Tangrot J."/>
            <person name="Rosling A."/>
        </authorList>
    </citation>
    <scope>NUCLEOTIDE SEQUENCE</scope>
    <source>
        <strain evidence="1">IL203A</strain>
    </source>
</reference>
<evidence type="ECO:0000313" key="2">
    <source>
        <dbReference type="Proteomes" id="UP000789702"/>
    </source>
</evidence>
<sequence>VDETVEDVVDKAGDCVMDKTVNCVVDKTVDGIADKIGVVGKYSNHSVFEGINSCLRFPGKLVSSVGGGETVSGGDAVSVGIFGDGAVSVGISGDAVSIEIFGGSDVSVGG</sequence>